<protein>
    <submittedName>
        <fullName evidence="2">Uncharacterized protein</fullName>
    </submittedName>
</protein>
<keyword evidence="1" id="KW-0732">Signal</keyword>
<organism evidence="2 3">
    <name type="scientific">Enterococcus wangshanyuanii</name>
    <dbReference type="NCBI Taxonomy" id="2005703"/>
    <lineage>
        <taxon>Bacteria</taxon>
        <taxon>Bacillati</taxon>
        <taxon>Bacillota</taxon>
        <taxon>Bacilli</taxon>
        <taxon>Lactobacillales</taxon>
        <taxon>Enterococcaceae</taxon>
        <taxon>Enterococcus</taxon>
    </lineage>
</organism>
<evidence type="ECO:0000313" key="2">
    <source>
        <dbReference type="EMBL" id="GGD00637.1"/>
    </source>
</evidence>
<accession>A0ABQ1PP60</accession>
<feature type="chain" id="PRO_5046380180" evidence="1">
    <location>
        <begin position="25"/>
        <end position="173"/>
    </location>
</feature>
<evidence type="ECO:0000256" key="1">
    <source>
        <dbReference type="SAM" id="SignalP"/>
    </source>
</evidence>
<sequence>MKRKYSGIAVLVFSLQFFFPTAQALAKSESVTVYYYNTKDIADPDKPTNPEYVISVPSELNFTKEKRRIDATVSMNNLKGGRYTGTKTAKVTVTSKNKYALAHTDNFAEISYSLIKYDASNVGSTITTTQSEIGVFDKTNPIVKSEAILGATTVAKKNMGTYTDVLTYTVKNL</sequence>
<dbReference type="Proteomes" id="UP000630615">
    <property type="component" value="Unassembled WGS sequence"/>
</dbReference>
<dbReference type="EMBL" id="BMKI01000010">
    <property type="protein sequence ID" value="GGD00637.1"/>
    <property type="molecule type" value="Genomic_DNA"/>
</dbReference>
<reference evidence="3" key="1">
    <citation type="journal article" date="2019" name="Int. J. Syst. Evol. Microbiol.">
        <title>The Global Catalogue of Microorganisms (GCM) 10K type strain sequencing project: providing services to taxonomists for standard genome sequencing and annotation.</title>
        <authorList>
            <consortium name="The Broad Institute Genomics Platform"/>
            <consortium name="The Broad Institute Genome Sequencing Center for Infectious Disease"/>
            <person name="Wu L."/>
            <person name="Ma J."/>
        </authorList>
    </citation>
    <scope>NUCLEOTIDE SEQUENCE [LARGE SCALE GENOMIC DNA]</scope>
    <source>
        <strain evidence="3">CGMCC 1.15942</strain>
    </source>
</reference>
<evidence type="ECO:0000313" key="3">
    <source>
        <dbReference type="Proteomes" id="UP000630615"/>
    </source>
</evidence>
<keyword evidence="3" id="KW-1185">Reference proteome</keyword>
<gene>
    <name evidence="2" type="ORF">GCM10011573_32780</name>
</gene>
<comment type="caution">
    <text evidence="2">The sequence shown here is derived from an EMBL/GenBank/DDBJ whole genome shotgun (WGS) entry which is preliminary data.</text>
</comment>
<name>A0ABQ1PP60_9ENTE</name>
<proteinExistence type="predicted"/>
<feature type="signal peptide" evidence="1">
    <location>
        <begin position="1"/>
        <end position="24"/>
    </location>
</feature>
<dbReference type="RefSeq" id="WP_088270872.1">
    <property type="nucleotide sequence ID" value="NZ_BMKI01000010.1"/>
</dbReference>